<dbReference type="InParanoid" id="D7FM92"/>
<dbReference type="Proteomes" id="UP000002630">
    <property type="component" value="Unassembled WGS sequence"/>
</dbReference>
<dbReference type="EMBL" id="FN649760">
    <property type="protein sequence ID" value="CBJ34239.1"/>
    <property type="molecule type" value="Genomic_DNA"/>
</dbReference>
<sequence>MTNKVCEEQVIQHVDLGSRGLTKCRADNTATTPPPTHPFLLGATSSLVKGLLFYYS</sequence>
<protein>
    <submittedName>
        <fullName evidence="1">Uncharacterized protein</fullName>
    </submittedName>
</protein>
<organism evidence="1 2">
    <name type="scientific">Ectocarpus siliculosus</name>
    <name type="common">Brown alga</name>
    <name type="synonym">Conferva siliculosa</name>
    <dbReference type="NCBI Taxonomy" id="2880"/>
    <lineage>
        <taxon>Eukaryota</taxon>
        <taxon>Sar</taxon>
        <taxon>Stramenopiles</taxon>
        <taxon>Ochrophyta</taxon>
        <taxon>PX clade</taxon>
        <taxon>Phaeophyceae</taxon>
        <taxon>Ectocarpales</taxon>
        <taxon>Ectocarpaceae</taxon>
        <taxon>Ectocarpus</taxon>
    </lineage>
</organism>
<gene>
    <name evidence="1" type="ORF">Esi_1644_0001</name>
</gene>
<name>D7FM92_ECTSI</name>
<dbReference type="AlphaFoldDB" id="D7FM92"/>
<accession>D7FM92</accession>
<evidence type="ECO:0000313" key="2">
    <source>
        <dbReference type="Proteomes" id="UP000002630"/>
    </source>
</evidence>
<proteinExistence type="predicted"/>
<reference evidence="1 2" key="1">
    <citation type="journal article" date="2010" name="Nature">
        <title>The Ectocarpus genome and the independent evolution of multicellularity in brown algae.</title>
        <authorList>
            <person name="Cock J.M."/>
            <person name="Sterck L."/>
            <person name="Rouze P."/>
            <person name="Scornet D."/>
            <person name="Allen A.E."/>
            <person name="Amoutzias G."/>
            <person name="Anthouard V."/>
            <person name="Artiguenave F."/>
            <person name="Aury J.M."/>
            <person name="Badger J.H."/>
            <person name="Beszteri B."/>
            <person name="Billiau K."/>
            <person name="Bonnet E."/>
            <person name="Bothwell J.H."/>
            <person name="Bowler C."/>
            <person name="Boyen C."/>
            <person name="Brownlee C."/>
            <person name="Carrano C.J."/>
            <person name="Charrier B."/>
            <person name="Cho G.Y."/>
            <person name="Coelho S.M."/>
            <person name="Collen J."/>
            <person name="Corre E."/>
            <person name="Da Silva C."/>
            <person name="Delage L."/>
            <person name="Delaroque N."/>
            <person name="Dittami S.M."/>
            <person name="Doulbeau S."/>
            <person name="Elias M."/>
            <person name="Farnham G."/>
            <person name="Gachon C.M."/>
            <person name="Gschloessl B."/>
            <person name="Heesch S."/>
            <person name="Jabbari K."/>
            <person name="Jubin C."/>
            <person name="Kawai H."/>
            <person name="Kimura K."/>
            <person name="Kloareg B."/>
            <person name="Kupper F.C."/>
            <person name="Lang D."/>
            <person name="Le Bail A."/>
            <person name="Leblanc C."/>
            <person name="Lerouge P."/>
            <person name="Lohr M."/>
            <person name="Lopez P.J."/>
            <person name="Martens C."/>
            <person name="Maumus F."/>
            <person name="Michel G."/>
            <person name="Miranda-Saavedra D."/>
            <person name="Morales J."/>
            <person name="Moreau H."/>
            <person name="Motomura T."/>
            <person name="Nagasato C."/>
            <person name="Napoli C.A."/>
            <person name="Nelson D.R."/>
            <person name="Nyvall-Collen P."/>
            <person name="Peters A.F."/>
            <person name="Pommier C."/>
            <person name="Potin P."/>
            <person name="Poulain J."/>
            <person name="Quesneville H."/>
            <person name="Read B."/>
            <person name="Rensing S.A."/>
            <person name="Ritter A."/>
            <person name="Rousvoal S."/>
            <person name="Samanta M."/>
            <person name="Samson G."/>
            <person name="Schroeder D.C."/>
            <person name="Segurens B."/>
            <person name="Strittmatter M."/>
            <person name="Tonon T."/>
            <person name="Tregear J.W."/>
            <person name="Valentin K."/>
            <person name="von Dassow P."/>
            <person name="Yamagishi T."/>
            <person name="Van de Peer Y."/>
            <person name="Wincker P."/>
        </authorList>
    </citation>
    <scope>NUCLEOTIDE SEQUENCE [LARGE SCALE GENOMIC DNA]</scope>
    <source>
        <strain evidence="2">Ec32 / CCAP1310/4</strain>
    </source>
</reference>
<evidence type="ECO:0000313" key="1">
    <source>
        <dbReference type="EMBL" id="CBJ34239.1"/>
    </source>
</evidence>
<keyword evidence="2" id="KW-1185">Reference proteome</keyword>